<sequence>MDPGYEQMRLNQAHIEGGRVKSELTTYGCRLTLDPNTTNPNLIVSEGNRKEFVNMKAILLLLILLTLKDLAKTECEKGFHQNPNSERGCWDEDECGSGDDSYPGSGVDSDMIYLRSSICGGNSTCVNTAGSYYCQCPPGFTYNLSPGHCVAIQCEIYGPDEQTGSQLDSLVLLVRQNCLLLANSGRVEKQISGIELLQNLVNTSDAVQHHGHHRSTKESSGTLSKFLSAVENIVRLIGPQLSDNTTRIESSHTDVQFLVNRDKNPPSGPVSLITDNVQLDTNWETVTGDPNHTTYPGFAFVVIISYRNLTFSSSDKHVVSNMVTIAVSNPNTHHLVQPVNITFTHLGHGYAHHRHTCVYWMEKEEEGWSKQGCRTVPLNSSHTLCTCRHLSTFGLIREIHQKKSGGYLGMLLTVCVVMIICVAVSLLSTMWCRYISNKRNERRYSVH</sequence>
<name>A0ACC2GFW3_DALPE</name>
<dbReference type="EMBL" id="CM055740">
    <property type="protein sequence ID" value="KAJ8002456.1"/>
    <property type="molecule type" value="Genomic_DNA"/>
</dbReference>
<evidence type="ECO:0000313" key="1">
    <source>
        <dbReference type="EMBL" id="KAJ8002456.1"/>
    </source>
</evidence>
<comment type="caution">
    <text evidence="1">The sequence shown here is derived from an EMBL/GenBank/DDBJ whole genome shotgun (WGS) entry which is preliminary data.</text>
</comment>
<reference evidence="1" key="1">
    <citation type="submission" date="2021-05" db="EMBL/GenBank/DDBJ databases">
        <authorList>
            <person name="Pan Q."/>
            <person name="Jouanno E."/>
            <person name="Zahm M."/>
            <person name="Klopp C."/>
            <person name="Cabau C."/>
            <person name="Louis A."/>
            <person name="Berthelot C."/>
            <person name="Parey E."/>
            <person name="Roest Crollius H."/>
            <person name="Montfort J."/>
            <person name="Robinson-Rechavi M."/>
            <person name="Bouchez O."/>
            <person name="Lampietro C."/>
            <person name="Lopez Roques C."/>
            <person name="Donnadieu C."/>
            <person name="Postlethwait J."/>
            <person name="Bobe J."/>
            <person name="Dillon D."/>
            <person name="Chandos A."/>
            <person name="von Hippel F."/>
            <person name="Guiguen Y."/>
        </authorList>
    </citation>
    <scope>NUCLEOTIDE SEQUENCE</scope>
    <source>
        <strain evidence="1">YG-Jan2019</strain>
    </source>
</reference>
<proteinExistence type="predicted"/>
<keyword evidence="2" id="KW-1185">Reference proteome</keyword>
<protein>
    <submittedName>
        <fullName evidence="1">Uncharacterized protein</fullName>
    </submittedName>
</protein>
<dbReference type="Proteomes" id="UP001157502">
    <property type="component" value="Chromosome 13"/>
</dbReference>
<evidence type="ECO:0000313" key="2">
    <source>
        <dbReference type="Proteomes" id="UP001157502"/>
    </source>
</evidence>
<accession>A0ACC2GFW3</accession>
<gene>
    <name evidence="1" type="ORF">DPEC_G00159110</name>
</gene>
<organism evidence="1 2">
    <name type="scientific">Dallia pectoralis</name>
    <name type="common">Alaska blackfish</name>
    <dbReference type="NCBI Taxonomy" id="75939"/>
    <lineage>
        <taxon>Eukaryota</taxon>
        <taxon>Metazoa</taxon>
        <taxon>Chordata</taxon>
        <taxon>Craniata</taxon>
        <taxon>Vertebrata</taxon>
        <taxon>Euteleostomi</taxon>
        <taxon>Actinopterygii</taxon>
        <taxon>Neopterygii</taxon>
        <taxon>Teleostei</taxon>
        <taxon>Protacanthopterygii</taxon>
        <taxon>Esociformes</taxon>
        <taxon>Umbridae</taxon>
        <taxon>Dallia</taxon>
    </lineage>
</organism>